<protein>
    <submittedName>
        <fullName evidence="2">Uncharacterized protein</fullName>
    </submittedName>
</protein>
<name>A0AAD6K8N9_9ROSI</name>
<sequence length="206" mass="22592">MHQADLPATSKENRSVGERSASHWQPRSQPYSAINQRGSRTNGGQNTGSEVGRGNKKDSTSQTCMPLLPQPGKDIATFKAQPHPDRSLSEKSHLEEAPHTAHQEETKTAVLAESMILMASGVALGKITSNTMYLQTVKGRDLNSHYEYQPVGPQNIYKDNNFESSKDGSHYSVARSRERGQGRPRHGGGNPHVRQTGSARVDANYD</sequence>
<organism evidence="2 3">
    <name type="scientific">Salix udensis</name>
    <dbReference type="NCBI Taxonomy" id="889485"/>
    <lineage>
        <taxon>Eukaryota</taxon>
        <taxon>Viridiplantae</taxon>
        <taxon>Streptophyta</taxon>
        <taxon>Embryophyta</taxon>
        <taxon>Tracheophyta</taxon>
        <taxon>Spermatophyta</taxon>
        <taxon>Magnoliopsida</taxon>
        <taxon>eudicotyledons</taxon>
        <taxon>Gunneridae</taxon>
        <taxon>Pentapetalae</taxon>
        <taxon>rosids</taxon>
        <taxon>fabids</taxon>
        <taxon>Malpighiales</taxon>
        <taxon>Salicaceae</taxon>
        <taxon>Saliceae</taxon>
        <taxon>Salix</taxon>
    </lineage>
</organism>
<feature type="compositionally biased region" description="Polar residues" evidence="1">
    <location>
        <begin position="22"/>
        <end position="49"/>
    </location>
</feature>
<proteinExistence type="predicted"/>
<reference evidence="2 3" key="1">
    <citation type="journal article" date="2023" name="Int. J. Mol. Sci.">
        <title>De Novo Assembly and Annotation of 11 Diverse Shrub Willow (Salix) Genomes Reveals Novel Gene Organization in Sex-Linked Regions.</title>
        <authorList>
            <person name="Hyden B."/>
            <person name="Feng K."/>
            <person name="Yates T.B."/>
            <person name="Jawdy S."/>
            <person name="Cereghino C."/>
            <person name="Smart L.B."/>
            <person name="Muchero W."/>
        </authorList>
    </citation>
    <scope>NUCLEOTIDE SEQUENCE [LARGE SCALE GENOMIC DNA]</scope>
    <source>
        <tissue evidence="2">Shoot tip</tissue>
    </source>
</reference>
<dbReference type="AlphaFoldDB" id="A0AAD6K8N9"/>
<keyword evidence="3" id="KW-1185">Reference proteome</keyword>
<dbReference type="InterPro" id="IPR038808">
    <property type="entry name" value="MOS1-like"/>
</dbReference>
<feature type="compositionally biased region" description="Basic and acidic residues" evidence="1">
    <location>
        <begin position="160"/>
        <end position="181"/>
    </location>
</feature>
<dbReference type="GO" id="GO:0040029">
    <property type="term" value="P:epigenetic regulation of gene expression"/>
    <property type="evidence" value="ECO:0007669"/>
    <property type="project" value="TreeGrafter"/>
</dbReference>
<feature type="compositionally biased region" description="Basic and acidic residues" evidence="1">
    <location>
        <begin position="11"/>
        <end position="21"/>
    </location>
</feature>
<dbReference type="EMBL" id="JAPFFJ010000010">
    <property type="protein sequence ID" value="KAJ6418185.1"/>
    <property type="molecule type" value="Genomic_DNA"/>
</dbReference>
<evidence type="ECO:0000313" key="3">
    <source>
        <dbReference type="Proteomes" id="UP001162972"/>
    </source>
</evidence>
<dbReference type="Proteomes" id="UP001162972">
    <property type="component" value="Chromosome 12"/>
</dbReference>
<accession>A0AAD6K8N9</accession>
<dbReference type="PANTHER" id="PTHR34805">
    <property type="entry name" value="PROTEIN MODIFIER OF SNC1 1"/>
    <property type="match status" value="1"/>
</dbReference>
<evidence type="ECO:0000256" key="1">
    <source>
        <dbReference type="SAM" id="MobiDB-lite"/>
    </source>
</evidence>
<evidence type="ECO:0000313" key="2">
    <source>
        <dbReference type="EMBL" id="KAJ6418185.1"/>
    </source>
</evidence>
<gene>
    <name evidence="2" type="ORF">OIU84_001554</name>
</gene>
<comment type="caution">
    <text evidence="2">The sequence shown here is derived from an EMBL/GenBank/DDBJ whole genome shotgun (WGS) entry which is preliminary data.</text>
</comment>
<feature type="region of interest" description="Disordered" evidence="1">
    <location>
        <begin position="150"/>
        <end position="206"/>
    </location>
</feature>
<feature type="compositionally biased region" description="Basic and acidic residues" evidence="1">
    <location>
        <begin position="82"/>
        <end position="104"/>
    </location>
</feature>
<dbReference type="PANTHER" id="PTHR34805:SF1">
    <property type="entry name" value="PROTEIN MODIFIER OF SNC1 1"/>
    <property type="match status" value="1"/>
</dbReference>
<feature type="region of interest" description="Disordered" evidence="1">
    <location>
        <begin position="1"/>
        <end position="104"/>
    </location>
</feature>